<evidence type="ECO:0000313" key="2">
    <source>
        <dbReference type="Proteomes" id="UP000241071"/>
    </source>
</evidence>
<organism evidence="1 2">
    <name type="scientific">Moumouvirus goulette</name>
    <dbReference type="NCBI Taxonomy" id="1247379"/>
    <lineage>
        <taxon>Viruses</taxon>
        <taxon>Varidnaviria</taxon>
        <taxon>Bamfordvirae</taxon>
        <taxon>Nucleocytoviricota</taxon>
        <taxon>Megaviricetes</taxon>
        <taxon>Imitervirales</taxon>
        <taxon>Mimiviridae</taxon>
        <taxon>Megamimivirinae</taxon>
        <taxon>Moumouvirus</taxon>
        <taxon>Moumouvirus goulettemassiliense</taxon>
    </lineage>
</organism>
<keyword evidence="2" id="KW-1185">Reference proteome</keyword>
<dbReference type="Pfam" id="PF19073">
    <property type="entry name" value="DUF5769"/>
    <property type="match status" value="1"/>
</dbReference>
<evidence type="ECO:0000313" key="1">
    <source>
        <dbReference type="EMBL" id="AGF85588.1"/>
    </source>
</evidence>
<dbReference type="EMBL" id="KC008572">
    <property type="protein sequence ID" value="AGF85588.1"/>
    <property type="molecule type" value="Genomic_DNA"/>
</dbReference>
<gene>
    <name evidence="1" type="ORF">glt_00783</name>
</gene>
<dbReference type="Proteomes" id="UP000241071">
    <property type="component" value="Segment"/>
</dbReference>
<sequence length="413" mass="48903">MNLIKIEYIYGYKNNYKYSNKMFSSYFCHNDNVVKNTIPTLACLSLSKMVDIYNIQGTYKIISKYCGSPEDFDYAKNEFIKIVRQDMIKTIFKNFQNFCLFYKKLSDHVHEIEIGELKYLNMNIFSDYMREYNLNNEDLLFLSNEIMNQINNNSSPIKCYGQYYRDFLSGNDSNNIDFVCETNIIIKFVQHYFIPFNNEFLRTEKNNYNNINIYKITHDTYPEIFIHLSLTSNTIYNNINVDTLYCDMINGGSIDHLYSNNQYLDKLQIIENCKNKNFLVLDPEYKPVVFHGESMKIIRDKNNKITDIENNISPCCDIGSPQCRPHCINNNSEFGEYILSQINYLCLQGWECINKPCPNLWCVLAEDNLAKEYKQYMVEVEIEFYKYWKNILDPMLGGKNNSDFCPNFKQNND</sequence>
<accession>M1PHM5</accession>
<reference evidence="1 2" key="1">
    <citation type="submission" date="2012-10" db="EMBL/GenBank/DDBJ databases">
        <title>Complete genome sequence of Moumouvirus goulette.</title>
        <authorList>
            <person name="Fournous G."/>
            <person name="Bougalmi M."/>
            <person name="Colson P."/>
        </authorList>
    </citation>
    <scope>NUCLEOTIDE SEQUENCE [LARGE SCALE GENOMIC DNA]</scope>
</reference>
<name>M1PHM5_9VIRU</name>
<proteinExistence type="predicted"/>
<dbReference type="InterPro" id="IPR043908">
    <property type="entry name" value="DUF5769"/>
</dbReference>
<protein>
    <submittedName>
        <fullName evidence="1">Uncharacterized protein</fullName>
    </submittedName>
</protein>